<dbReference type="PROSITE" id="PS50977">
    <property type="entry name" value="HTH_TETR_2"/>
    <property type="match status" value="1"/>
</dbReference>
<sequence>MPSQTFFNLPVDKRKKLIESAESEFIRVPVFEASIANIIKMAGISRGSFYQYFEDKDDLYFYLLEEKLKEMKIHFIGLLERHDGDLVDALMEMYCYFLTSLSDEEEKKFIKNAILYTTYRVESSFASMFDAYVEKKEEFEKVTGLINKERLNISEETDLIHIFKIISTLAFNNLIEKTAKGLTDNEAMESFEQSINLIKRGIYKQSYKEGDEE</sequence>
<gene>
    <name evidence="6" type="ORF">SAMN05192533_1085</name>
</gene>
<feature type="DNA-binding region" description="H-T-H motif" evidence="4">
    <location>
        <begin position="34"/>
        <end position="53"/>
    </location>
</feature>
<keyword evidence="1" id="KW-0805">Transcription regulation</keyword>
<keyword evidence="3" id="KW-0804">Transcription</keyword>
<dbReference type="AlphaFoldDB" id="A0A1H8CY31"/>
<name>A0A1H8CY31_9BACI</name>
<dbReference type="OrthoDB" id="9812484at2"/>
<accession>A0A1H8CY31</accession>
<reference evidence="7" key="1">
    <citation type="submission" date="2016-10" db="EMBL/GenBank/DDBJ databases">
        <authorList>
            <person name="Varghese N."/>
            <person name="Submissions S."/>
        </authorList>
    </citation>
    <scope>NUCLEOTIDE SEQUENCE [LARGE SCALE GENOMIC DNA]</scope>
    <source>
        <strain evidence="7">B48,IBRC-M 10115,DSM 25386,CECT 8001</strain>
    </source>
</reference>
<dbReference type="Proteomes" id="UP000198553">
    <property type="component" value="Unassembled WGS sequence"/>
</dbReference>
<protein>
    <submittedName>
        <fullName evidence="6">DNA-binding transcriptional regulator, AcrR family</fullName>
    </submittedName>
</protein>
<dbReference type="Pfam" id="PF17924">
    <property type="entry name" value="TetR_C_19"/>
    <property type="match status" value="1"/>
</dbReference>
<dbReference type="RefSeq" id="WP_090745657.1">
    <property type="nucleotide sequence ID" value="NZ_FOBW01000008.1"/>
</dbReference>
<evidence type="ECO:0000256" key="2">
    <source>
        <dbReference type="ARBA" id="ARBA00023125"/>
    </source>
</evidence>
<keyword evidence="7" id="KW-1185">Reference proteome</keyword>
<dbReference type="SUPFAM" id="SSF46689">
    <property type="entry name" value="Homeodomain-like"/>
    <property type="match status" value="1"/>
</dbReference>
<dbReference type="Gene3D" id="1.10.357.10">
    <property type="entry name" value="Tetracycline Repressor, domain 2"/>
    <property type="match status" value="1"/>
</dbReference>
<proteinExistence type="predicted"/>
<dbReference type="Pfam" id="PF00440">
    <property type="entry name" value="TetR_N"/>
    <property type="match status" value="1"/>
</dbReference>
<feature type="domain" description="HTH tetR-type" evidence="5">
    <location>
        <begin position="11"/>
        <end position="71"/>
    </location>
</feature>
<evidence type="ECO:0000256" key="4">
    <source>
        <dbReference type="PROSITE-ProRule" id="PRU00335"/>
    </source>
</evidence>
<evidence type="ECO:0000259" key="5">
    <source>
        <dbReference type="PROSITE" id="PS50977"/>
    </source>
</evidence>
<organism evidence="6 7">
    <name type="scientific">Mesobacillus persicus</name>
    <dbReference type="NCBI Taxonomy" id="930146"/>
    <lineage>
        <taxon>Bacteria</taxon>
        <taxon>Bacillati</taxon>
        <taxon>Bacillota</taxon>
        <taxon>Bacilli</taxon>
        <taxon>Bacillales</taxon>
        <taxon>Bacillaceae</taxon>
        <taxon>Mesobacillus</taxon>
    </lineage>
</organism>
<dbReference type="PANTHER" id="PTHR47506">
    <property type="entry name" value="TRANSCRIPTIONAL REGULATORY PROTEIN"/>
    <property type="match status" value="1"/>
</dbReference>
<dbReference type="EMBL" id="FOBW01000008">
    <property type="protein sequence ID" value="SEN00131.1"/>
    <property type="molecule type" value="Genomic_DNA"/>
</dbReference>
<evidence type="ECO:0000256" key="3">
    <source>
        <dbReference type="ARBA" id="ARBA00023163"/>
    </source>
</evidence>
<dbReference type="InterPro" id="IPR001647">
    <property type="entry name" value="HTH_TetR"/>
</dbReference>
<dbReference type="InterPro" id="IPR009057">
    <property type="entry name" value="Homeodomain-like_sf"/>
</dbReference>
<keyword evidence="2 4" id="KW-0238">DNA-binding</keyword>
<evidence type="ECO:0000256" key="1">
    <source>
        <dbReference type="ARBA" id="ARBA00023015"/>
    </source>
</evidence>
<dbReference type="GO" id="GO:0003677">
    <property type="term" value="F:DNA binding"/>
    <property type="evidence" value="ECO:0007669"/>
    <property type="project" value="UniProtKB-UniRule"/>
</dbReference>
<dbReference type="STRING" id="930146.SAMN05192533_1085"/>
<evidence type="ECO:0000313" key="6">
    <source>
        <dbReference type="EMBL" id="SEN00131.1"/>
    </source>
</evidence>
<dbReference type="PANTHER" id="PTHR47506:SF1">
    <property type="entry name" value="HTH-TYPE TRANSCRIPTIONAL REGULATOR YJDC"/>
    <property type="match status" value="1"/>
</dbReference>
<evidence type="ECO:0000313" key="7">
    <source>
        <dbReference type="Proteomes" id="UP000198553"/>
    </source>
</evidence>